<name>A0ABQ2DCJ8_9DEIO</name>
<organism evidence="1 2">
    <name type="scientific">Deinococcus roseus</name>
    <dbReference type="NCBI Taxonomy" id="392414"/>
    <lineage>
        <taxon>Bacteria</taxon>
        <taxon>Thermotogati</taxon>
        <taxon>Deinococcota</taxon>
        <taxon>Deinococci</taxon>
        <taxon>Deinococcales</taxon>
        <taxon>Deinococcaceae</taxon>
        <taxon>Deinococcus</taxon>
    </lineage>
</organism>
<dbReference type="EMBL" id="BMOD01000027">
    <property type="protein sequence ID" value="GGJ53401.1"/>
    <property type="molecule type" value="Genomic_DNA"/>
</dbReference>
<sequence>MARKWRKAYAIIRIDEFLESDSREWSNMINVKSVFDSNSVKVEEVIAEVNRLNLLNSEKGVVYFWQSTKLYDELEGNI</sequence>
<keyword evidence="2" id="KW-1185">Reference proteome</keyword>
<evidence type="ECO:0000313" key="1">
    <source>
        <dbReference type="EMBL" id="GGJ53401.1"/>
    </source>
</evidence>
<reference evidence="2" key="1">
    <citation type="journal article" date="2019" name="Int. J. Syst. Evol. Microbiol.">
        <title>The Global Catalogue of Microorganisms (GCM) 10K type strain sequencing project: providing services to taxonomists for standard genome sequencing and annotation.</title>
        <authorList>
            <consortium name="The Broad Institute Genomics Platform"/>
            <consortium name="The Broad Institute Genome Sequencing Center for Infectious Disease"/>
            <person name="Wu L."/>
            <person name="Ma J."/>
        </authorList>
    </citation>
    <scope>NUCLEOTIDE SEQUENCE [LARGE SCALE GENOMIC DNA]</scope>
    <source>
        <strain evidence="2">JCM 14370</strain>
    </source>
</reference>
<dbReference type="Proteomes" id="UP000632222">
    <property type="component" value="Unassembled WGS sequence"/>
</dbReference>
<evidence type="ECO:0000313" key="2">
    <source>
        <dbReference type="Proteomes" id="UP000632222"/>
    </source>
</evidence>
<gene>
    <name evidence="1" type="ORF">GCM10008938_44280</name>
</gene>
<accession>A0ABQ2DCJ8</accession>
<protein>
    <submittedName>
        <fullName evidence="1">Uncharacterized protein</fullName>
    </submittedName>
</protein>
<proteinExistence type="predicted"/>
<comment type="caution">
    <text evidence="1">The sequence shown here is derived from an EMBL/GenBank/DDBJ whole genome shotgun (WGS) entry which is preliminary data.</text>
</comment>